<dbReference type="InParanoid" id="A0A251V2Y4"/>
<keyword evidence="3" id="KW-1185">Reference proteome</keyword>
<evidence type="ECO:0000313" key="1">
    <source>
        <dbReference type="EMBL" id="KAF5811533.1"/>
    </source>
</evidence>
<dbReference type="AlphaFoldDB" id="A0A251V2Y4"/>
<name>A0A251V2Y4_HELAN</name>
<reference evidence="1" key="3">
    <citation type="submission" date="2020-06" db="EMBL/GenBank/DDBJ databases">
        <title>Helianthus annuus Genome sequencing and assembly Release 2.</title>
        <authorList>
            <person name="Gouzy J."/>
            <person name="Langlade N."/>
            <person name="Munos S."/>
        </authorList>
    </citation>
    <scope>NUCLEOTIDE SEQUENCE</scope>
    <source>
        <tissue evidence="1">Leaves</tissue>
    </source>
</reference>
<protein>
    <submittedName>
        <fullName evidence="2">Uncharacterized protein</fullName>
    </submittedName>
</protein>
<evidence type="ECO:0000313" key="3">
    <source>
        <dbReference type="Proteomes" id="UP000215914"/>
    </source>
</evidence>
<dbReference type="EMBL" id="MNCJ02000319">
    <property type="protein sequence ID" value="KAF5811533.1"/>
    <property type="molecule type" value="Genomic_DNA"/>
</dbReference>
<organism evidence="2 3">
    <name type="scientific">Helianthus annuus</name>
    <name type="common">Common sunflower</name>
    <dbReference type="NCBI Taxonomy" id="4232"/>
    <lineage>
        <taxon>Eukaryota</taxon>
        <taxon>Viridiplantae</taxon>
        <taxon>Streptophyta</taxon>
        <taxon>Embryophyta</taxon>
        <taxon>Tracheophyta</taxon>
        <taxon>Spermatophyta</taxon>
        <taxon>Magnoliopsida</taxon>
        <taxon>eudicotyledons</taxon>
        <taxon>Gunneridae</taxon>
        <taxon>Pentapetalae</taxon>
        <taxon>asterids</taxon>
        <taxon>campanulids</taxon>
        <taxon>Asterales</taxon>
        <taxon>Asteraceae</taxon>
        <taxon>Asteroideae</taxon>
        <taxon>Heliantheae alliance</taxon>
        <taxon>Heliantheae</taxon>
        <taxon>Helianthus</taxon>
    </lineage>
</organism>
<evidence type="ECO:0000313" key="2">
    <source>
        <dbReference type="EMBL" id="OTG29322.1"/>
    </source>
</evidence>
<proteinExistence type="predicted"/>
<sequence length="58" mass="6674">MDEGARRILAWLEVMVNRSVHESCSELQAGEEMGKMEQLSNVLLQQRVTQDCVGMWCF</sequence>
<gene>
    <name evidence="2" type="ORF">HannXRQ_Chr04g0120961</name>
    <name evidence="1" type="ORF">HanXRQr2_Chr04g0182481</name>
</gene>
<dbReference type="EMBL" id="CM007893">
    <property type="protein sequence ID" value="OTG29322.1"/>
    <property type="molecule type" value="Genomic_DNA"/>
</dbReference>
<dbReference type="Proteomes" id="UP000215914">
    <property type="component" value="Chromosome 4"/>
</dbReference>
<dbReference type="Gramene" id="mRNA:HanXRQr2_Chr04g0182481">
    <property type="protein sequence ID" value="mRNA:HanXRQr2_Chr04g0182481"/>
    <property type="gene ID" value="HanXRQr2_Chr04g0182481"/>
</dbReference>
<accession>A0A251V2Y4</accession>
<reference evidence="1 3" key="1">
    <citation type="journal article" date="2017" name="Nature">
        <title>The sunflower genome provides insights into oil metabolism, flowering and Asterid evolution.</title>
        <authorList>
            <person name="Badouin H."/>
            <person name="Gouzy J."/>
            <person name="Grassa C.J."/>
            <person name="Murat F."/>
            <person name="Staton S.E."/>
            <person name="Cottret L."/>
            <person name="Lelandais-Briere C."/>
            <person name="Owens G.L."/>
            <person name="Carrere S."/>
            <person name="Mayjonade B."/>
            <person name="Legrand L."/>
            <person name="Gill N."/>
            <person name="Kane N.C."/>
            <person name="Bowers J.E."/>
            <person name="Hubner S."/>
            <person name="Bellec A."/>
            <person name="Berard A."/>
            <person name="Berges H."/>
            <person name="Blanchet N."/>
            <person name="Boniface M.C."/>
            <person name="Brunel D."/>
            <person name="Catrice O."/>
            <person name="Chaidir N."/>
            <person name="Claudel C."/>
            <person name="Donnadieu C."/>
            <person name="Faraut T."/>
            <person name="Fievet G."/>
            <person name="Helmstetter N."/>
            <person name="King M."/>
            <person name="Knapp S.J."/>
            <person name="Lai Z."/>
            <person name="Le Paslier M.C."/>
            <person name="Lippi Y."/>
            <person name="Lorenzon L."/>
            <person name="Mandel J.R."/>
            <person name="Marage G."/>
            <person name="Marchand G."/>
            <person name="Marquand E."/>
            <person name="Bret-Mestries E."/>
            <person name="Morien E."/>
            <person name="Nambeesan S."/>
            <person name="Nguyen T."/>
            <person name="Pegot-Espagnet P."/>
            <person name="Pouilly N."/>
            <person name="Raftis F."/>
            <person name="Sallet E."/>
            <person name="Schiex T."/>
            <person name="Thomas J."/>
            <person name="Vandecasteele C."/>
            <person name="Vares D."/>
            <person name="Vear F."/>
            <person name="Vautrin S."/>
            <person name="Crespi M."/>
            <person name="Mangin B."/>
            <person name="Burke J.M."/>
            <person name="Salse J."/>
            <person name="Munos S."/>
            <person name="Vincourt P."/>
            <person name="Rieseberg L.H."/>
            <person name="Langlade N.B."/>
        </authorList>
    </citation>
    <scope>NUCLEOTIDE SEQUENCE [LARGE SCALE GENOMIC DNA]</scope>
    <source>
        <strain evidence="3">cv. SF193</strain>
        <tissue evidence="1">Leaves</tissue>
    </source>
</reference>
<reference evidence="2" key="2">
    <citation type="submission" date="2017-02" db="EMBL/GenBank/DDBJ databases">
        <title>Sunflower complete genome.</title>
        <authorList>
            <person name="Langlade N."/>
            <person name="Munos S."/>
        </authorList>
    </citation>
    <scope>NUCLEOTIDE SEQUENCE [LARGE SCALE GENOMIC DNA]</scope>
    <source>
        <tissue evidence="2">Leaves</tissue>
    </source>
</reference>